<feature type="transmembrane region" description="Helical" evidence="5">
    <location>
        <begin position="290"/>
        <end position="312"/>
    </location>
</feature>
<dbReference type="Proteomes" id="UP000663844">
    <property type="component" value="Unassembled WGS sequence"/>
</dbReference>
<dbReference type="PANTHER" id="PTHR46641:SF18">
    <property type="entry name" value="G-PROTEIN COUPLED RECEPTORS FAMILY 1 PROFILE DOMAIN-CONTAINING PROTEIN"/>
    <property type="match status" value="1"/>
</dbReference>
<protein>
    <recommendedName>
        <fullName evidence="6">G-protein coupled receptors family 1 profile domain-containing protein</fullName>
    </recommendedName>
</protein>
<feature type="transmembrane region" description="Helical" evidence="5">
    <location>
        <begin position="184"/>
        <end position="206"/>
    </location>
</feature>
<name>A0A814AXE7_9BILA</name>
<keyword evidence="2 5" id="KW-0812">Transmembrane</keyword>
<dbReference type="PANTHER" id="PTHR46641">
    <property type="entry name" value="FMRFAMIDE RECEPTOR-RELATED"/>
    <property type="match status" value="1"/>
</dbReference>
<dbReference type="GO" id="GO:0016020">
    <property type="term" value="C:membrane"/>
    <property type="evidence" value="ECO:0007669"/>
    <property type="project" value="UniProtKB-SubCell"/>
</dbReference>
<evidence type="ECO:0000313" key="8">
    <source>
        <dbReference type="EMBL" id="CAF4195889.1"/>
    </source>
</evidence>
<evidence type="ECO:0000259" key="6">
    <source>
        <dbReference type="PROSITE" id="PS50262"/>
    </source>
</evidence>
<dbReference type="AlphaFoldDB" id="A0A814AXE7"/>
<dbReference type="Proteomes" id="UP000663845">
    <property type="component" value="Unassembled WGS sequence"/>
</dbReference>
<dbReference type="SUPFAM" id="SSF81321">
    <property type="entry name" value="Family A G protein-coupled receptor-like"/>
    <property type="match status" value="1"/>
</dbReference>
<evidence type="ECO:0000256" key="4">
    <source>
        <dbReference type="ARBA" id="ARBA00023136"/>
    </source>
</evidence>
<dbReference type="Gene3D" id="1.20.1070.10">
    <property type="entry name" value="Rhodopsin 7-helix transmembrane proteins"/>
    <property type="match status" value="1"/>
</dbReference>
<proteinExistence type="predicted"/>
<keyword evidence="4 5" id="KW-0472">Membrane</keyword>
<evidence type="ECO:0000256" key="2">
    <source>
        <dbReference type="ARBA" id="ARBA00022692"/>
    </source>
</evidence>
<feature type="transmembrane region" description="Helical" evidence="5">
    <location>
        <begin position="23"/>
        <end position="43"/>
    </location>
</feature>
<organism evidence="7 9">
    <name type="scientific">Adineta steineri</name>
    <dbReference type="NCBI Taxonomy" id="433720"/>
    <lineage>
        <taxon>Eukaryota</taxon>
        <taxon>Metazoa</taxon>
        <taxon>Spiralia</taxon>
        <taxon>Gnathifera</taxon>
        <taxon>Rotifera</taxon>
        <taxon>Eurotatoria</taxon>
        <taxon>Bdelloidea</taxon>
        <taxon>Adinetida</taxon>
        <taxon>Adinetidae</taxon>
        <taxon>Adineta</taxon>
    </lineage>
</organism>
<dbReference type="InterPro" id="IPR052954">
    <property type="entry name" value="GPCR-Ligand_Int"/>
</dbReference>
<reference evidence="7" key="1">
    <citation type="submission" date="2021-02" db="EMBL/GenBank/DDBJ databases">
        <authorList>
            <person name="Nowell W R."/>
        </authorList>
    </citation>
    <scope>NUCLEOTIDE SEQUENCE</scope>
</reference>
<comment type="caution">
    <text evidence="7">The sequence shown here is derived from an EMBL/GenBank/DDBJ whole genome shotgun (WGS) entry which is preliminary data.</text>
</comment>
<evidence type="ECO:0000256" key="3">
    <source>
        <dbReference type="ARBA" id="ARBA00022989"/>
    </source>
</evidence>
<dbReference type="EMBL" id="CAJNOG010000088">
    <property type="protein sequence ID" value="CAF0921275.1"/>
    <property type="molecule type" value="Genomic_DNA"/>
</dbReference>
<feature type="domain" description="G-protein coupled receptors family 1 profile" evidence="6">
    <location>
        <begin position="35"/>
        <end position="309"/>
    </location>
</feature>
<accession>A0A814AXE7</accession>
<sequence length="342" mass="39672">MSSSSSSSYVAFLNSLQIYTHRIGDSILVPFGTISCLLNLIIFTRKDFRKNPCAIYYIAYNIANLLYIYFVIFITLLQWGYYIDPGAHNIAYCRFRFYLYYLFAALSPTFLILASIDRTLITSSTIHIRQLSTRRLAFIVISSMTLFWMIFHIHTLIYINIYQLAPYYYSCSYAPGIYTTFTNYYQLVVRGLLATLLMIVFGLLTVKNIRRAHRTAAAAVPVANSAVSTIAVGHNTNYPSQKDRQFILMMCSDIIIYVFCGILRPIYMIYIQATQYQTKSDERQAIEAFINSLTLFITFIPTCTGFYTYFLVSKSFRQNAKKVLQTNRIYNYYQLHKCTRNT</sequence>
<evidence type="ECO:0000256" key="5">
    <source>
        <dbReference type="SAM" id="Phobius"/>
    </source>
</evidence>
<dbReference type="InterPro" id="IPR017452">
    <property type="entry name" value="GPCR_Rhodpsn_7TM"/>
</dbReference>
<evidence type="ECO:0000313" key="7">
    <source>
        <dbReference type="EMBL" id="CAF0921275.1"/>
    </source>
</evidence>
<feature type="transmembrane region" description="Helical" evidence="5">
    <location>
        <begin position="55"/>
        <end position="77"/>
    </location>
</feature>
<feature type="transmembrane region" description="Helical" evidence="5">
    <location>
        <begin position="97"/>
        <end position="116"/>
    </location>
</feature>
<dbReference type="EMBL" id="CAJOAZ010009036">
    <property type="protein sequence ID" value="CAF4195889.1"/>
    <property type="molecule type" value="Genomic_DNA"/>
</dbReference>
<evidence type="ECO:0000313" key="9">
    <source>
        <dbReference type="Proteomes" id="UP000663845"/>
    </source>
</evidence>
<comment type="subcellular location">
    <subcellularLocation>
        <location evidence="1">Membrane</location>
    </subcellularLocation>
</comment>
<feature type="transmembrane region" description="Helical" evidence="5">
    <location>
        <begin position="246"/>
        <end position="270"/>
    </location>
</feature>
<keyword evidence="3 5" id="KW-1133">Transmembrane helix</keyword>
<evidence type="ECO:0000256" key="1">
    <source>
        <dbReference type="ARBA" id="ARBA00004370"/>
    </source>
</evidence>
<gene>
    <name evidence="7" type="ORF">JYZ213_LOCUS11625</name>
    <name evidence="8" type="ORF">OXD698_LOCUS40558</name>
</gene>
<feature type="transmembrane region" description="Helical" evidence="5">
    <location>
        <begin position="136"/>
        <end position="164"/>
    </location>
</feature>
<dbReference type="PROSITE" id="PS50262">
    <property type="entry name" value="G_PROTEIN_RECEP_F1_2"/>
    <property type="match status" value="1"/>
</dbReference>